<dbReference type="EMBL" id="SJPK01000014">
    <property type="protein sequence ID" value="TWT56324.1"/>
    <property type="molecule type" value="Genomic_DNA"/>
</dbReference>
<dbReference type="Proteomes" id="UP000318053">
    <property type="component" value="Unassembled WGS sequence"/>
</dbReference>
<gene>
    <name evidence="3" type="ORF">CA85_43270</name>
</gene>
<dbReference type="CDD" id="cd00578">
    <property type="entry name" value="L-fuc_L-ara-isomerases"/>
    <property type="match status" value="1"/>
</dbReference>
<dbReference type="GO" id="GO:0005737">
    <property type="term" value="C:cytoplasm"/>
    <property type="evidence" value="ECO:0007669"/>
    <property type="project" value="InterPro"/>
</dbReference>
<evidence type="ECO:0000313" key="3">
    <source>
        <dbReference type="EMBL" id="TWT56324.1"/>
    </source>
</evidence>
<dbReference type="OrthoDB" id="102178at2"/>
<dbReference type="AlphaFoldDB" id="A0A5C5WZH4"/>
<dbReference type="RefSeq" id="WP_146393170.1">
    <property type="nucleotide sequence ID" value="NZ_SJPK01000014.1"/>
</dbReference>
<dbReference type="PANTHER" id="PTHR37840:SF1">
    <property type="entry name" value="L-FUCOSE ISOMERASE"/>
    <property type="match status" value="1"/>
</dbReference>
<dbReference type="SUPFAM" id="SSF53743">
    <property type="entry name" value="FucI/AraA N-terminal and middle domains"/>
    <property type="match status" value="1"/>
</dbReference>
<keyword evidence="4" id="KW-1185">Reference proteome</keyword>
<dbReference type="InterPro" id="IPR009015">
    <property type="entry name" value="Fucose_isomerase_N/cen_sf"/>
</dbReference>
<dbReference type="InterPro" id="IPR005763">
    <property type="entry name" value="Fucose_isomerase"/>
</dbReference>
<dbReference type="Gene3D" id="3.20.14.10">
    <property type="entry name" value="L-fucose/L-arabinose isomerase, C-terminal"/>
    <property type="match status" value="1"/>
</dbReference>
<dbReference type="PANTHER" id="PTHR37840">
    <property type="entry name" value="L-FUCOSE ISOMERASE"/>
    <property type="match status" value="1"/>
</dbReference>
<evidence type="ECO:0000313" key="4">
    <source>
        <dbReference type="Proteomes" id="UP000318053"/>
    </source>
</evidence>
<proteinExistence type="predicted"/>
<sequence>MSTASPNPNTPITLVASGDLRDSANQVCWEAQQAMEAQLTAAVERFGRTIVRGHDFDEARGHGFIRSQRQGMDIFRGIDPDAPVIVAEAVWQYSHHVLAGLISHRGPILTVANWSGQWPGLVGLLNLNGSLAKAGVKYCSLWSKNFDDDVFLEKLQSWLETGTLTHDTSHVQSFDASACDDRAQAVGKEVAQSFQRDYAIMGIFDEGCMGMFNAIIPDSLLNPLGIFKERLSQSALYHETRSVSDDEAQGVRDWLDQKGMTFHTGGDPATDLTDAQILDQCRMYIAALRIADDFGCDCIGIQYQQGLKDLLPASDLVEGMLNDSVRPAVKSRDGARELFAGRPLTHFNEVDECAGVDGMLTDRVHRALGQPVENTLHDLRWSDRDPTGTVDDEVWVLEISGAVPASHFAGGWADAEGFRQPPMYFPSGGSTVRGVSKPGAVVWSRIFIADGRLKMDIGRATAVELPAEETQRRWDSTTPVWPVMHAVLHGVTRDQMMARHHANHLQVAYAQSEAEADLALQAKAVAAAELGIEVFQCGGVK</sequence>
<evidence type="ECO:0000256" key="1">
    <source>
        <dbReference type="ARBA" id="ARBA00023235"/>
    </source>
</evidence>
<evidence type="ECO:0000256" key="2">
    <source>
        <dbReference type="ARBA" id="ARBA00023277"/>
    </source>
</evidence>
<comment type="caution">
    <text evidence="3">The sequence shown here is derived from an EMBL/GenBank/DDBJ whole genome shotgun (WGS) entry which is preliminary data.</text>
</comment>
<protein>
    <submittedName>
        <fullName evidence="3">Uncharacterized protein</fullName>
    </submittedName>
</protein>
<keyword evidence="2" id="KW-0119">Carbohydrate metabolism</keyword>
<dbReference type="GO" id="GO:0008790">
    <property type="term" value="F:arabinose isomerase activity"/>
    <property type="evidence" value="ECO:0007669"/>
    <property type="project" value="TreeGrafter"/>
</dbReference>
<organism evidence="3 4">
    <name type="scientific">Allorhodopirellula solitaria</name>
    <dbReference type="NCBI Taxonomy" id="2527987"/>
    <lineage>
        <taxon>Bacteria</taxon>
        <taxon>Pseudomonadati</taxon>
        <taxon>Planctomycetota</taxon>
        <taxon>Planctomycetia</taxon>
        <taxon>Pirellulales</taxon>
        <taxon>Pirellulaceae</taxon>
        <taxon>Allorhodopirellula</taxon>
    </lineage>
</organism>
<dbReference type="GO" id="GO:0008736">
    <property type="term" value="F:L-fucose isomerase activity"/>
    <property type="evidence" value="ECO:0007669"/>
    <property type="project" value="InterPro"/>
</dbReference>
<dbReference type="InterPro" id="IPR038393">
    <property type="entry name" value="Fuc_iso_dom3_sf"/>
</dbReference>
<dbReference type="GO" id="GO:0030145">
    <property type="term" value="F:manganese ion binding"/>
    <property type="evidence" value="ECO:0007669"/>
    <property type="project" value="InterPro"/>
</dbReference>
<reference evidence="3 4" key="1">
    <citation type="submission" date="2019-02" db="EMBL/GenBank/DDBJ databases">
        <title>Deep-cultivation of Planctomycetes and their phenomic and genomic characterization uncovers novel biology.</title>
        <authorList>
            <person name="Wiegand S."/>
            <person name="Jogler M."/>
            <person name="Boedeker C."/>
            <person name="Pinto D."/>
            <person name="Vollmers J."/>
            <person name="Rivas-Marin E."/>
            <person name="Kohn T."/>
            <person name="Peeters S.H."/>
            <person name="Heuer A."/>
            <person name="Rast P."/>
            <person name="Oberbeckmann S."/>
            <person name="Bunk B."/>
            <person name="Jeske O."/>
            <person name="Meyerdierks A."/>
            <person name="Storesund J.E."/>
            <person name="Kallscheuer N."/>
            <person name="Luecker S."/>
            <person name="Lage O.M."/>
            <person name="Pohl T."/>
            <person name="Merkel B.J."/>
            <person name="Hornburger P."/>
            <person name="Mueller R.-W."/>
            <person name="Bruemmer F."/>
            <person name="Labrenz M."/>
            <person name="Spormann A.M."/>
            <person name="Op Den Camp H."/>
            <person name="Overmann J."/>
            <person name="Amann R."/>
            <person name="Jetten M.S.M."/>
            <person name="Mascher T."/>
            <person name="Medema M.H."/>
            <person name="Devos D.P."/>
            <person name="Kaster A.-K."/>
            <person name="Ovreas L."/>
            <person name="Rohde M."/>
            <person name="Galperin M.Y."/>
            <person name="Jogler C."/>
        </authorList>
    </citation>
    <scope>NUCLEOTIDE SEQUENCE [LARGE SCALE GENOMIC DNA]</scope>
    <source>
        <strain evidence="3 4">CA85</strain>
    </source>
</reference>
<dbReference type="GO" id="GO:0042355">
    <property type="term" value="P:L-fucose catabolic process"/>
    <property type="evidence" value="ECO:0007669"/>
    <property type="project" value="TreeGrafter"/>
</dbReference>
<keyword evidence="1" id="KW-0413">Isomerase</keyword>
<accession>A0A5C5WZH4</accession>
<name>A0A5C5WZH4_9BACT</name>
<dbReference type="GO" id="GO:0019571">
    <property type="term" value="P:D-arabinose catabolic process"/>
    <property type="evidence" value="ECO:0007669"/>
    <property type="project" value="TreeGrafter"/>
</dbReference>